<dbReference type="InterPro" id="IPR045261">
    <property type="entry name" value="MORC_ATPase"/>
</dbReference>
<dbReference type="Proteomes" id="UP000265520">
    <property type="component" value="Unassembled WGS sequence"/>
</dbReference>
<feature type="non-terminal residue" evidence="1">
    <location>
        <position position="1"/>
    </location>
</feature>
<evidence type="ECO:0000313" key="1">
    <source>
        <dbReference type="EMBL" id="MCI06691.1"/>
    </source>
</evidence>
<organism evidence="1 2">
    <name type="scientific">Trifolium medium</name>
    <dbReference type="NCBI Taxonomy" id="97028"/>
    <lineage>
        <taxon>Eukaryota</taxon>
        <taxon>Viridiplantae</taxon>
        <taxon>Streptophyta</taxon>
        <taxon>Embryophyta</taxon>
        <taxon>Tracheophyta</taxon>
        <taxon>Spermatophyta</taxon>
        <taxon>Magnoliopsida</taxon>
        <taxon>eudicotyledons</taxon>
        <taxon>Gunneridae</taxon>
        <taxon>Pentapetalae</taxon>
        <taxon>rosids</taxon>
        <taxon>fabids</taxon>
        <taxon>Fabales</taxon>
        <taxon>Fabaceae</taxon>
        <taxon>Papilionoideae</taxon>
        <taxon>50 kb inversion clade</taxon>
        <taxon>NPAAA clade</taxon>
        <taxon>Hologalegina</taxon>
        <taxon>IRL clade</taxon>
        <taxon>Trifolieae</taxon>
        <taxon>Trifolium</taxon>
    </lineage>
</organism>
<accession>A0A392P3Q4</accession>
<reference evidence="1 2" key="1">
    <citation type="journal article" date="2018" name="Front. Plant Sci.">
        <title>Red Clover (Trifolium pratense) and Zigzag Clover (T. medium) - A Picture of Genomic Similarities and Differences.</title>
        <authorList>
            <person name="Dluhosova J."/>
            <person name="Istvanek J."/>
            <person name="Nedelnik J."/>
            <person name="Repkova J."/>
        </authorList>
    </citation>
    <scope>NUCLEOTIDE SEQUENCE [LARGE SCALE GENOMIC DNA]</scope>
    <source>
        <strain evidence="2">cv. 10/8</strain>
        <tissue evidence="1">Leaf</tissue>
    </source>
</reference>
<name>A0A392P3Q4_9FABA</name>
<proteinExistence type="predicted"/>
<comment type="caution">
    <text evidence="1">The sequence shown here is derived from an EMBL/GenBank/DDBJ whole genome shotgun (WGS) entry which is preliminary data.</text>
</comment>
<dbReference type="SUPFAM" id="SSF55874">
    <property type="entry name" value="ATPase domain of HSP90 chaperone/DNA topoisomerase II/histidine kinase"/>
    <property type="match status" value="1"/>
</dbReference>
<dbReference type="InterPro" id="IPR036890">
    <property type="entry name" value="HATPase_C_sf"/>
</dbReference>
<dbReference type="PANTHER" id="PTHR23336:SF58">
    <property type="entry name" value="PROTEIN MICRORCHIDIA 4"/>
    <property type="match status" value="1"/>
</dbReference>
<feature type="non-terminal residue" evidence="1">
    <location>
        <position position="58"/>
    </location>
</feature>
<dbReference type="GO" id="GO:0005634">
    <property type="term" value="C:nucleus"/>
    <property type="evidence" value="ECO:0007669"/>
    <property type="project" value="TreeGrafter"/>
</dbReference>
<dbReference type="Pfam" id="PF13589">
    <property type="entry name" value="HATPase_c_3"/>
    <property type="match status" value="1"/>
</dbReference>
<dbReference type="GO" id="GO:0016887">
    <property type="term" value="F:ATP hydrolysis activity"/>
    <property type="evidence" value="ECO:0007669"/>
    <property type="project" value="InterPro"/>
</dbReference>
<evidence type="ECO:0000313" key="2">
    <source>
        <dbReference type="Proteomes" id="UP000265520"/>
    </source>
</evidence>
<protein>
    <submittedName>
        <fullName evidence="1">MORC family CW-type zinc finger protein 4-like</fullName>
    </submittedName>
</protein>
<keyword evidence="2" id="KW-1185">Reference proteome</keyword>
<dbReference type="PANTHER" id="PTHR23336">
    <property type="entry name" value="ZINC FINGER CW-TYPE COILED-COIL DOMAIN PROTEIN 3"/>
    <property type="match status" value="1"/>
</dbReference>
<sequence>NGGGMNPDKIRQCMSLGYSEKSKLANTIGQYGNGFKTSTMRLGADVIVFSRCKGKEGK</sequence>
<dbReference type="EMBL" id="LXQA010062704">
    <property type="protein sequence ID" value="MCI06691.1"/>
    <property type="molecule type" value="Genomic_DNA"/>
</dbReference>
<dbReference type="Gene3D" id="3.30.565.10">
    <property type="entry name" value="Histidine kinase-like ATPase, C-terminal domain"/>
    <property type="match status" value="1"/>
</dbReference>
<dbReference type="AlphaFoldDB" id="A0A392P3Q4"/>